<evidence type="ECO:0000256" key="9">
    <source>
        <dbReference type="ARBA" id="ARBA00023049"/>
    </source>
</evidence>
<feature type="binding site" evidence="12">
    <location>
        <position position="243"/>
    </location>
    <ligand>
        <name>Zn(2+)</name>
        <dbReference type="ChEBI" id="CHEBI:29105"/>
        <note>catalytic</note>
    </ligand>
</feature>
<evidence type="ECO:0000256" key="1">
    <source>
        <dbReference type="ARBA" id="ARBA00004613"/>
    </source>
</evidence>
<feature type="chain" id="PRO_5015375254" description="Extracellular metalloproteinase" evidence="13">
    <location>
        <begin position="20"/>
        <end position="638"/>
    </location>
</feature>
<proteinExistence type="inferred from homology"/>
<dbReference type="Pfam" id="PF02128">
    <property type="entry name" value="Peptidase_M36"/>
    <property type="match status" value="1"/>
</dbReference>
<evidence type="ECO:0000256" key="14">
    <source>
        <dbReference type="SAM" id="MobiDB-lite"/>
    </source>
</evidence>
<evidence type="ECO:0000256" key="8">
    <source>
        <dbReference type="ARBA" id="ARBA00022833"/>
    </source>
</evidence>
<feature type="region of interest" description="Disordered" evidence="14">
    <location>
        <begin position="270"/>
        <end position="301"/>
    </location>
</feature>
<dbReference type="InterPro" id="IPR027268">
    <property type="entry name" value="Peptidase_M4/M1_CTD_sf"/>
</dbReference>
<comment type="similarity">
    <text evidence="2 13">Belongs to the peptidase M36 family.</text>
</comment>
<evidence type="ECO:0000256" key="13">
    <source>
        <dbReference type="RuleBase" id="RU364017"/>
    </source>
</evidence>
<dbReference type="PANTHER" id="PTHR33478:SF1">
    <property type="entry name" value="EXTRACELLULAR METALLOPROTEINASE MEP"/>
    <property type="match status" value="1"/>
</dbReference>
<gene>
    <name evidence="16" type="ORF">BS50DRAFT_635776</name>
</gene>
<accession>A0A2T2NHS3</accession>
<reference evidence="16 17" key="1">
    <citation type="journal article" date="2018" name="Front. Microbiol.">
        <title>Genome-Wide Analysis of Corynespora cassiicola Leaf Fall Disease Putative Effectors.</title>
        <authorList>
            <person name="Lopez D."/>
            <person name="Ribeiro S."/>
            <person name="Label P."/>
            <person name="Fumanal B."/>
            <person name="Venisse J.S."/>
            <person name="Kohler A."/>
            <person name="de Oliveira R.R."/>
            <person name="Labutti K."/>
            <person name="Lipzen A."/>
            <person name="Lail K."/>
            <person name="Bauer D."/>
            <person name="Ohm R.A."/>
            <person name="Barry K.W."/>
            <person name="Spatafora J."/>
            <person name="Grigoriev I.V."/>
            <person name="Martin F.M."/>
            <person name="Pujade-Renaud V."/>
        </authorList>
    </citation>
    <scope>NUCLEOTIDE SEQUENCE [LARGE SCALE GENOMIC DNA]</scope>
    <source>
        <strain evidence="16 17">Philippines</strain>
    </source>
</reference>
<dbReference type="PANTHER" id="PTHR33478">
    <property type="entry name" value="EXTRACELLULAR METALLOPROTEINASE MEP"/>
    <property type="match status" value="1"/>
</dbReference>
<keyword evidence="7 13" id="KW-0378">Hydrolase</keyword>
<organism evidence="16 17">
    <name type="scientific">Corynespora cassiicola Philippines</name>
    <dbReference type="NCBI Taxonomy" id="1448308"/>
    <lineage>
        <taxon>Eukaryota</taxon>
        <taxon>Fungi</taxon>
        <taxon>Dikarya</taxon>
        <taxon>Ascomycota</taxon>
        <taxon>Pezizomycotina</taxon>
        <taxon>Dothideomycetes</taxon>
        <taxon>Pleosporomycetidae</taxon>
        <taxon>Pleosporales</taxon>
        <taxon>Corynesporascaceae</taxon>
        <taxon>Corynespora</taxon>
    </lineage>
</organism>
<evidence type="ECO:0000313" key="16">
    <source>
        <dbReference type="EMBL" id="PSN64940.1"/>
    </source>
</evidence>
<dbReference type="GO" id="GO:0006508">
    <property type="term" value="P:proteolysis"/>
    <property type="evidence" value="ECO:0007669"/>
    <property type="project" value="UniProtKB-KW"/>
</dbReference>
<keyword evidence="5 12" id="KW-0479">Metal-binding</keyword>
<dbReference type="Pfam" id="PF07504">
    <property type="entry name" value="FTP"/>
    <property type="match status" value="1"/>
</dbReference>
<keyword evidence="9 13" id="KW-0482">Metalloprotease</keyword>
<evidence type="ECO:0000256" key="3">
    <source>
        <dbReference type="ARBA" id="ARBA00022525"/>
    </source>
</evidence>
<feature type="domain" description="FTP" evidence="15">
    <location>
        <begin position="83"/>
        <end position="134"/>
    </location>
</feature>
<comment type="cofactor">
    <cofactor evidence="12">
        <name>Zn(2+)</name>
        <dbReference type="ChEBI" id="CHEBI:29105"/>
    </cofactor>
    <text evidence="12">Binds 1 zinc ion per subunit.</text>
</comment>
<dbReference type="GO" id="GO:0008270">
    <property type="term" value="F:zinc ion binding"/>
    <property type="evidence" value="ECO:0007669"/>
    <property type="project" value="InterPro"/>
</dbReference>
<feature type="active site" evidence="11">
    <location>
        <position position="430"/>
    </location>
</feature>
<feature type="binding site" evidence="12">
    <location>
        <position position="433"/>
    </location>
    <ligand>
        <name>Zn(2+)</name>
        <dbReference type="ChEBI" id="CHEBI:29105"/>
        <note>catalytic</note>
    </ligand>
</feature>
<keyword evidence="10 13" id="KW-0865">Zymogen</keyword>
<dbReference type="GO" id="GO:0005576">
    <property type="term" value="C:extracellular region"/>
    <property type="evidence" value="ECO:0007669"/>
    <property type="project" value="UniProtKB-SubCell"/>
</dbReference>
<keyword evidence="3 13" id="KW-0964">Secreted</keyword>
<evidence type="ECO:0000256" key="12">
    <source>
        <dbReference type="PIRSR" id="PIRSR601842-2"/>
    </source>
</evidence>
<dbReference type="InterPro" id="IPR011096">
    <property type="entry name" value="FTP_domain"/>
</dbReference>
<dbReference type="InterPro" id="IPR001842">
    <property type="entry name" value="Peptidase_M36"/>
</dbReference>
<protein>
    <recommendedName>
        <fullName evidence="13">Extracellular metalloproteinase</fullName>
        <ecNumber evidence="13">3.4.24.-</ecNumber>
    </recommendedName>
    <alternativeName>
        <fullName evidence="13">Fungalysin</fullName>
    </alternativeName>
</protein>
<dbReference type="PRINTS" id="PR00999">
    <property type="entry name" value="FUNGALYSIN"/>
</dbReference>
<evidence type="ECO:0000259" key="15">
    <source>
        <dbReference type="Pfam" id="PF07504"/>
    </source>
</evidence>
<dbReference type="Gene3D" id="1.10.390.10">
    <property type="entry name" value="Neutral Protease Domain 2"/>
    <property type="match status" value="1"/>
</dbReference>
<dbReference type="SUPFAM" id="SSF55486">
    <property type="entry name" value="Metalloproteases ('zincins'), catalytic domain"/>
    <property type="match status" value="1"/>
</dbReference>
<dbReference type="Gene3D" id="3.10.170.10">
    <property type="match status" value="1"/>
</dbReference>
<dbReference type="EC" id="3.4.24.-" evidence="13"/>
<comment type="subcellular location">
    <subcellularLocation>
        <location evidence="1 13">Secreted</location>
    </subcellularLocation>
</comment>
<keyword evidence="17" id="KW-1185">Reference proteome</keyword>
<dbReference type="CDD" id="cd09596">
    <property type="entry name" value="M36"/>
    <property type="match status" value="1"/>
</dbReference>
<dbReference type="EMBL" id="KZ678137">
    <property type="protein sequence ID" value="PSN64940.1"/>
    <property type="molecule type" value="Genomic_DNA"/>
</dbReference>
<feature type="compositionally biased region" description="Polar residues" evidence="14">
    <location>
        <begin position="288"/>
        <end position="300"/>
    </location>
</feature>
<evidence type="ECO:0000256" key="6">
    <source>
        <dbReference type="ARBA" id="ARBA00022729"/>
    </source>
</evidence>
<keyword evidence="6 13" id="KW-0732">Signal</keyword>
<dbReference type="InterPro" id="IPR050371">
    <property type="entry name" value="Fungal_virulence_M36"/>
</dbReference>
<evidence type="ECO:0000256" key="7">
    <source>
        <dbReference type="ARBA" id="ARBA00022801"/>
    </source>
</evidence>
<sequence length="638" mass="69853">MRSFLLASLASLAITNIHAHPTRNSRLMSKRGVDISAFQLVDAGTSYVNSTAIESTPAVAGLSKRADAQETANELVKATVPGATFRLANDHYVGTNGIAHFYFKQTANGLDIDNADFNVNIGRDGSVFSFGNSFFKGEIPSESKKRDKVDPANALKGAVNVLSLPVSADEATSEPKDEPDTFAIKKTSGAVKEPEARLVYLQKDGQLKLSWRVETDILDNWLLTYVDATTGEDVHGVVDYSADATYEVYPWGINDPSEGERQVIEDPFDPETSEFGWHSDGSEEYPTTRGNNAIAQNNPDNRPVGESLSLYRPIANDFKFEYPFSLSQSDWLEYRNASLTQLFYTSNLFHDVLHKLGFDEQAGNFEANNNGAGGIGGDWVWLNSQDGSGTNNANFATPPDGQNGRMRMYIWTSSTPFRDSSFEAGVVIHEYAHGLSNRLTGGPANSGCLGIAEARGMGEGWSDFYATAIRLKPGDSRDTDYPMGAWVRNNPIGIRRYVYSTDTTTNPHVYKDADPLATAIPFSPHPIGTIWATMLYEVLWNLIDKHGKNDGIFPEFDASGVPTDGKFLAMKLVLDGMALQPCNPNFVSARDAILDADQNLTGGDNQCEIWRGFAKRGLGVDAVFGTRRVNSFDVPEEC</sequence>
<feature type="binding site" evidence="12">
    <location>
        <position position="459"/>
    </location>
    <ligand>
        <name>Zn(2+)</name>
        <dbReference type="ChEBI" id="CHEBI:29105"/>
        <note>catalytic</note>
    </ligand>
</feature>
<evidence type="ECO:0000256" key="4">
    <source>
        <dbReference type="ARBA" id="ARBA00022670"/>
    </source>
</evidence>
<feature type="binding site" evidence="12">
    <location>
        <position position="429"/>
    </location>
    <ligand>
        <name>Zn(2+)</name>
        <dbReference type="ChEBI" id="CHEBI:29105"/>
        <note>catalytic</note>
    </ligand>
</feature>
<evidence type="ECO:0000256" key="10">
    <source>
        <dbReference type="ARBA" id="ARBA00023145"/>
    </source>
</evidence>
<evidence type="ECO:0000256" key="5">
    <source>
        <dbReference type="ARBA" id="ARBA00022723"/>
    </source>
</evidence>
<dbReference type="OrthoDB" id="3227768at2759"/>
<evidence type="ECO:0000256" key="11">
    <source>
        <dbReference type="PIRSR" id="PIRSR601842-1"/>
    </source>
</evidence>
<dbReference type="GO" id="GO:0004222">
    <property type="term" value="F:metalloendopeptidase activity"/>
    <property type="evidence" value="ECO:0007669"/>
    <property type="project" value="InterPro"/>
</dbReference>
<keyword evidence="8 12" id="KW-0862">Zinc</keyword>
<dbReference type="Proteomes" id="UP000240883">
    <property type="component" value="Unassembled WGS sequence"/>
</dbReference>
<dbReference type="AlphaFoldDB" id="A0A2T2NHS3"/>
<name>A0A2T2NHS3_CORCC</name>
<evidence type="ECO:0000313" key="17">
    <source>
        <dbReference type="Proteomes" id="UP000240883"/>
    </source>
</evidence>
<keyword evidence="4 13" id="KW-0645">Protease</keyword>
<feature type="signal peptide" evidence="13">
    <location>
        <begin position="1"/>
        <end position="19"/>
    </location>
</feature>
<evidence type="ECO:0000256" key="2">
    <source>
        <dbReference type="ARBA" id="ARBA00006006"/>
    </source>
</evidence>